<sequence length="96" mass="10078">MNPSPPRPVLIGLLCLGLVSLVPASRSISVAEVVKAFCLSAYQADLQREGKVAPAAQLDRTCACVGERVAKGSDVEEAHEACGRTLDQRSVSKPST</sequence>
<reference evidence="1 2" key="1">
    <citation type="journal article" date="2018" name="Environ. Microbiol.">
        <title>Ecological and genomic features of two widespread freshwater picocyanobacteria.</title>
        <authorList>
            <person name="Cabello-Yeves P.J."/>
            <person name="Picazo A."/>
            <person name="Camacho A."/>
            <person name="Callieri C."/>
            <person name="Rosselli R."/>
            <person name="Roda-Garcia J.J."/>
            <person name="Coutinho F.H."/>
            <person name="Rodriguez-Valera F."/>
        </authorList>
    </citation>
    <scope>NUCLEOTIDE SEQUENCE [LARGE SCALE GENOMIC DNA]</scope>
    <source>
        <strain evidence="1 2">Tous</strain>
    </source>
</reference>
<dbReference type="AlphaFoldDB" id="A0A2P7MSY4"/>
<organism evidence="1 2">
    <name type="scientific">Cyanobium usitatum str. Tous</name>
    <dbReference type="NCBI Taxonomy" id="2116684"/>
    <lineage>
        <taxon>Bacteria</taxon>
        <taxon>Bacillati</taxon>
        <taxon>Cyanobacteriota</taxon>
        <taxon>Cyanophyceae</taxon>
        <taxon>Synechococcales</taxon>
        <taxon>Prochlorococcaceae</taxon>
        <taxon>Cyanobium</taxon>
    </lineage>
</organism>
<comment type="caution">
    <text evidence="1">The sequence shown here is derived from an EMBL/GenBank/DDBJ whole genome shotgun (WGS) entry which is preliminary data.</text>
</comment>
<protein>
    <submittedName>
        <fullName evidence="1">Uncharacterized protein</fullName>
    </submittedName>
</protein>
<gene>
    <name evidence="1" type="ORF">C7K55_10960</name>
</gene>
<evidence type="ECO:0000313" key="2">
    <source>
        <dbReference type="Proteomes" id="UP000243002"/>
    </source>
</evidence>
<keyword evidence="2" id="KW-1185">Reference proteome</keyword>
<name>A0A2P7MSY4_9CYAN</name>
<dbReference type="RefSeq" id="WP_106632769.1">
    <property type="nucleotide sequence ID" value="NZ_PXXO01000013.1"/>
</dbReference>
<accession>A0A2P7MSY4</accession>
<proteinExistence type="predicted"/>
<dbReference type="Proteomes" id="UP000243002">
    <property type="component" value="Unassembled WGS sequence"/>
</dbReference>
<dbReference type="EMBL" id="PXXO01000013">
    <property type="protein sequence ID" value="PSJ04329.1"/>
    <property type="molecule type" value="Genomic_DNA"/>
</dbReference>
<evidence type="ECO:0000313" key="1">
    <source>
        <dbReference type="EMBL" id="PSJ04329.1"/>
    </source>
</evidence>